<name>A0AB39TVQ8_9ACTN</name>
<proteinExistence type="predicted"/>
<dbReference type="RefSeq" id="WP_045692451.1">
    <property type="nucleotide sequence ID" value="NZ_CP163445.1"/>
</dbReference>
<dbReference type="EMBL" id="CP163445">
    <property type="protein sequence ID" value="XDQ83312.1"/>
    <property type="molecule type" value="Genomic_DNA"/>
</dbReference>
<protein>
    <recommendedName>
        <fullName evidence="2">Helix-turn-helix DNA binding domain protein</fullName>
    </recommendedName>
</protein>
<dbReference type="AlphaFoldDB" id="A0AB39TVQ8"/>
<sequence length="139" mass="15247">MEDIGPPPDDRCGGIPELDLCDLCGQAVDGDDLLSALVPDSSALHVSDPALDGKRVLTACGLDHLAELIEQYRHRPFVPEEQWAGKVCRTLAEYDDEPVPLTEVAELSGLSVQQAEQGVEWHNARAREWRARYGEPGDD</sequence>
<accession>A0AB39TVQ8</accession>
<reference evidence="1" key="1">
    <citation type="submission" date="2024-07" db="EMBL/GenBank/DDBJ databases">
        <authorList>
            <person name="Yu S.T."/>
        </authorList>
    </citation>
    <scope>NUCLEOTIDE SEQUENCE</scope>
    <source>
        <strain evidence="1">Y1</strain>
    </source>
</reference>
<evidence type="ECO:0008006" key="2">
    <source>
        <dbReference type="Google" id="ProtNLM"/>
    </source>
</evidence>
<organism evidence="1">
    <name type="scientific">Streptomyces sp. Y1</name>
    <dbReference type="NCBI Taxonomy" id="3238634"/>
    <lineage>
        <taxon>Bacteria</taxon>
        <taxon>Bacillati</taxon>
        <taxon>Actinomycetota</taxon>
        <taxon>Actinomycetes</taxon>
        <taxon>Kitasatosporales</taxon>
        <taxon>Streptomycetaceae</taxon>
        <taxon>Streptomyces</taxon>
    </lineage>
</organism>
<gene>
    <name evidence="1" type="ORF">AB2U05_34795</name>
</gene>
<evidence type="ECO:0000313" key="1">
    <source>
        <dbReference type="EMBL" id="XDQ83312.1"/>
    </source>
</evidence>